<organism evidence="1 2">
    <name type="scientific">Sclerotinia borealis (strain F-4128)</name>
    <dbReference type="NCBI Taxonomy" id="1432307"/>
    <lineage>
        <taxon>Eukaryota</taxon>
        <taxon>Fungi</taxon>
        <taxon>Dikarya</taxon>
        <taxon>Ascomycota</taxon>
        <taxon>Pezizomycotina</taxon>
        <taxon>Leotiomycetes</taxon>
        <taxon>Helotiales</taxon>
        <taxon>Sclerotiniaceae</taxon>
        <taxon>Sclerotinia</taxon>
    </lineage>
</organism>
<proteinExistence type="predicted"/>
<gene>
    <name evidence="1" type="ORF">SBOR_4197</name>
</gene>
<protein>
    <submittedName>
        <fullName evidence="1">Uncharacterized protein</fullName>
    </submittedName>
</protein>
<keyword evidence="2" id="KW-1185">Reference proteome</keyword>
<accession>W9CHW9</accession>
<dbReference type="EMBL" id="AYSA01000186">
    <property type="protein sequence ID" value="ESZ95456.1"/>
    <property type="molecule type" value="Genomic_DNA"/>
</dbReference>
<dbReference type="HOGENOM" id="CLU_794917_0_0_1"/>
<evidence type="ECO:0000313" key="2">
    <source>
        <dbReference type="Proteomes" id="UP000019487"/>
    </source>
</evidence>
<dbReference type="AlphaFoldDB" id="W9CHW9"/>
<comment type="caution">
    <text evidence="1">The sequence shown here is derived from an EMBL/GenBank/DDBJ whole genome shotgun (WGS) entry which is preliminary data.</text>
</comment>
<dbReference type="OrthoDB" id="3540327at2759"/>
<evidence type="ECO:0000313" key="1">
    <source>
        <dbReference type="EMBL" id="ESZ95456.1"/>
    </source>
</evidence>
<name>W9CHW9_SCLBF</name>
<dbReference type="Proteomes" id="UP000019487">
    <property type="component" value="Unassembled WGS sequence"/>
</dbReference>
<dbReference type="STRING" id="1432307.W9CHW9"/>
<reference evidence="1 2" key="1">
    <citation type="journal article" date="2014" name="Genome Announc.">
        <title>Draft genome sequence of Sclerotinia borealis, a psychrophilic plant pathogenic fungus.</title>
        <authorList>
            <person name="Mardanov A.V."/>
            <person name="Beletsky A.V."/>
            <person name="Kadnikov V.V."/>
            <person name="Ignatov A.N."/>
            <person name="Ravin N.V."/>
        </authorList>
    </citation>
    <scope>NUCLEOTIDE SEQUENCE [LARGE SCALE GENOMIC DNA]</scope>
    <source>
        <strain evidence="2">F-4157</strain>
    </source>
</reference>
<sequence>MGTTGITALPLFSLSKPTDTPTVTNTNWGTIVIFNGDNWNEFYESCLGALAAADALAIIQGDEEEPDDPFDISYITDLRIYKKKRGNAISIINSTVNSRNFVINSNQSLQEAMVTLTIAEKPYTATANYAGRGKGCGGNRGGCGCGGKRNGYRGGSGGNGGDSGDSASRSFSEGKASLAVGDQYNGTIYTGVAMRATDSKDNTWILDSGVSNHFTGILENLDHFQYWKESRKSKGSYIYQYTTIFDIIHLFLNEEGERNLDETYTELVHYHLGHLNYNQMDKLKKALVGLKFAKRVKTKGQRVEIRKIGIQFKPLPPGKHSINGVAEKKIQDVSARSRNLLAQAGMPEN</sequence>